<dbReference type="SMART" id="SM00458">
    <property type="entry name" value="RICIN"/>
    <property type="match status" value="1"/>
</dbReference>
<evidence type="ECO:0000256" key="5">
    <source>
        <dbReference type="SAM" id="SignalP"/>
    </source>
</evidence>
<dbReference type="Proteomes" id="UP000434580">
    <property type="component" value="Unassembled WGS sequence"/>
</dbReference>
<keyword evidence="3" id="KW-1133">Transmembrane helix</keyword>
<dbReference type="PROSITE" id="PS50041">
    <property type="entry name" value="C_TYPE_LECTIN_2"/>
    <property type="match status" value="1"/>
</dbReference>
<dbReference type="GO" id="GO:0006629">
    <property type="term" value="P:lipid metabolic process"/>
    <property type="evidence" value="ECO:0007669"/>
    <property type="project" value="InterPro"/>
</dbReference>
<feature type="domain" description="C-type lectin" evidence="6">
    <location>
        <begin position="293"/>
        <end position="343"/>
    </location>
</feature>
<dbReference type="SUPFAM" id="SSF56436">
    <property type="entry name" value="C-type lectin-like"/>
    <property type="match status" value="2"/>
</dbReference>
<dbReference type="PROSITE" id="PS50007">
    <property type="entry name" value="PIPLC_X_DOMAIN"/>
    <property type="match status" value="1"/>
</dbReference>
<dbReference type="Pfam" id="PF00059">
    <property type="entry name" value="Lectin_C"/>
    <property type="match status" value="1"/>
</dbReference>
<accession>A0A5S9QP02</accession>
<evidence type="ECO:0000313" key="7">
    <source>
        <dbReference type="EMBL" id="CAA0096998.1"/>
    </source>
</evidence>
<sequence>MMKSSIKRLANLALLSIAVPVLAGGSGSGGDSDPILEKQESWAGRASDYQRRLDIYSRLSDSSTLGSHNTYNSEAYRDIDSYLDPQQKHSIYDQLRMGARFIELDAHWTAHTKGWPWQWGDDLLLCHSGIGKEVGSLHIGCGLTDRFLSEGLNEIRDWFADIDNADEVIVLYIEDHSDGRHNELYNKINSALGNKIYQSGGCKSVPNTLTKADVLGAGKQIVLWKDGDCASNSSLRNMAFNGLGGMSRIWEDATTVAKISGFFGGAVTPSISANQIREEFKNGRNLVNLDDMTYSDGRLEAAIWSFDTNEPNNSGGNQDCAVQWGNGRWDDATCTNHHPYACRTSSGWVVAGNGPWTDGASACANAGGKFDAPTNSADNESLKAAKNGNSYVWVNFHDRFYEGAWQKGIDGEFQIRSMGKCLDIPGNDNNANAGTNVQLWSCSDQARDQRWTMDNDGRLHNVANPSVCLDVAGSNQNNGANILLWHCHDGKNQRWILDGTSLLSQMNASKSIDVSGVKSANGANIHLYDFHGRENQRWSFIAK</sequence>
<dbReference type="SUPFAM" id="SSF51695">
    <property type="entry name" value="PLC-like phosphodiesterases"/>
    <property type="match status" value="1"/>
</dbReference>
<keyword evidence="7" id="KW-0119">Carbohydrate metabolism</keyword>
<dbReference type="InterPro" id="IPR051008">
    <property type="entry name" value="Telomere_Capping_Maintenance"/>
</dbReference>
<dbReference type="Gene3D" id="2.80.10.50">
    <property type="match status" value="2"/>
</dbReference>
<feature type="chain" id="PRO_5033860244" evidence="5">
    <location>
        <begin position="24"/>
        <end position="543"/>
    </location>
</feature>
<feature type="signal peptide" evidence="5">
    <location>
        <begin position="1"/>
        <end position="23"/>
    </location>
</feature>
<comment type="subcellular location">
    <subcellularLocation>
        <location evidence="1">Membrane</location>
    </subcellularLocation>
</comment>
<keyword evidence="4" id="KW-0472">Membrane</keyword>
<dbReference type="Gene3D" id="3.20.20.190">
    <property type="entry name" value="Phosphatidylinositol (PI) phosphodiesterase"/>
    <property type="match status" value="1"/>
</dbReference>
<protein>
    <submittedName>
        <fullName evidence="7">Endo-1,4-beta-xylanase A</fullName>
        <ecNumber evidence="7">3.2.1.8</ecNumber>
    </submittedName>
</protein>
<keyword evidence="7" id="KW-0858">Xylan degradation</keyword>
<dbReference type="InterPro" id="IPR000772">
    <property type="entry name" value="Ricin_B_lectin"/>
</dbReference>
<evidence type="ECO:0000256" key="3">
    <source>
        <dbReference type="ARBA" id="ARBA00022989"/>
    </source>
</evidence>
<keyword evidence="7" id="KW-0624">Polysaccharide degradation</keyword>
<dbReference type="EMBL" id="CACSII010000005">
    <property type="protein sequence ID" value="CAA0096998.1"/>
    <property type="molecule type" value="Genomic_DNA"/>
</dbReference>
<evidence type="ECO:0000313" key="8">
    <source>
        <dbReference type="EMBL" id="CAA0116278.1"/>
    </source>
</evidence>
<dbReference type="PANTHER" id="PTHR35518">
    <property type="entry name" value="MAINTENANCE OF TELOMOERE CAPPING"/>
    <property type="match status" value="1"/>
</dbReference>
<keyword evidence="7" id="KW-0326">Glycosidase</keyword>
<dbReference type="GO" id="GO:0031176">
    <property type="term" value="F:endo-1,4-beta-xylanase activity"/>
    <property type="evidence" value="ECO:0007669"/>
    <property type="project" value="UniProtKB-EC"/>
</dbReference>
<gene>
    <name evidence="7" type="primary">xlnA_2</name>
    <name evidence="8" type="synonym">xlnA_1</name>
    <name evidence="8" type="ORF">DPBNPPHM_02057</name>
    <name evidence="7" type="ORF">DPBNPPHM_03477</name>
</gene>
<dbReference type="CDD" id="cd23456">
    <property type="entry name" value="beta-trefoil_Ricin_SCDase"/>
    <property type="match status" value="1"/>
</dbReference>
<dbReference type="AlphaFoldDB" id="A0A5S9QP02"/>
<evidence type="ECO:0000256" key="1">
    <source>
        <dbReference type="ARBA" id="ARBA00004370"/>
    </source>
</evidence>
<dbReference type="InterPro" id="IPR018378">
    <property type="entry name" value="C-type_lectin_CS"/>
</dbReference>
<dbReference type="PROSITE" id="PS50231">
    <property type="entry name" value="RICIN_B_LECTIN"/>
    <property type="match status" value="1"/>
</dbReference>
<dbReference type="EMBL" id="CACSII010000018">
    <property type="protein sequence ID" value="CAA0116278.1"/>
    <property type="molecule type" value="Genomic_DNA"/>
</dbReference>
<dbReference type="GO" id="GO:0016020">
    <property type="term" value="C:membrane"/>
    <property type="evidence" value="ECO:0007669"/>
    <property type="project" value="UniProtKB-SubCell"/>
</dbReference>
<dbReference type="InterPro" id="IPR017946">
    <property type="entry name" value="PLC-like_Pdiesterase_TIM-brl"/>
</dbReference>
<keyword evidence="2" id="KW-0812">Transmembrane</keyword>
<dbReference type="GO" id="GO:0045493">
    <property type="term" value="P:xylan catabolic process"/>
    <property type="evidence" value="ECO:0007669"/>
    <property type="project" value="UniProtKB-KW"/>
</dbReference>
<dbReference type="Pfam" id="PF00652">
    <property type="entry name" value="Ricin_B_lectin"/>
    <property type="match status" value="1"/>
</dbReference>
<dbReference type="GO" id="GO:0008081">
    <property type="term" value="F:phosphoric diester hydrolase activity"/>
    <property type="evidence" value="ECO:0007669"/>
    <property type="project" value="InterPro"/>
</dbReference>
<dbReference type="PANTHER" id="PTHR35518:SF2">
    <property type="entry name" value="MAINTENANCE OF TELOMERE CAPPING PROTEIN 6"/>
    <property type="match status" value="1"/>
</dbReference>
<evidence type="ECO:0000313" key="9">
    <source>
        <dbReference type="Proteomes" id="UP000434580"/>
    </source>
</evidence>
<keyword evidence="5" id="KW-0732">Signal</keyword>
<evidence type="ECO:0000259" key="6">
    <source>
        <dbReference type="PROSITE" id="PS50041"/>
    </source>
</evidence>
<dbReference type="InterPro" id="IPR035992">
    <property type="entry name" value="Ricin_B-like_lectins"/>
</dbReference>
<keyword evidence="7" id="KW-0378">Hydrolase</keyword>
<dbReference type="PROSITE" id="PS00615">
    <property type="entry name" value="C_TYPE_LECTIN_1"/>
    <property type="match status" value="1"/>
</dbReference>
<evidence type="ECO:0000256" key="4">
    <source>
        <dbReference type="ARBA" id="ARBA00023136"/>
    </source>
</evidence>
<name>A0A5S9QP02_9GAMM</name>
<dbReference type="EC" id="3.2.1.8" evidence="7"/>
<dbReference type="InterPro" id="IPR001304">
    <property type="entry name" value="C-type_lectin-like"/>
</dbReference>
<dbReference type="SUPFAM" id="SSF50370">
    <property type="entry name" value="Ricin B-like lectins"/>
    <property type="match status" value="1"/>
</dbReference>
<reference evidence="7 9" key="1">
    <citation type="submission" date="2019-11" db="EMBL/GenBank/DDBJ databases">
        <authorList>
            <person name="Holert J."/>
        </authorList>
    </citation>
    <scope>NUCLEOTIDE SEQUENCE [LARGE SCALE GENOMIC DNA]</scope>
    <source>
        <strain evidence="7">BC5_2</strain>
    </source>
</reference>
<proteinExistence type="predicted"/>
<evidence type="ECO:0000256" key="2">
    <source>
        <dbReference type="ARBA" id="ARBA00022692"/>
    </source>
</evidence>
<organism evidence="7 9">
    <name type="scientific">BD1-7 clade bacterium</name>
    <dbReference type="NCBI Taxonomy" id="2029982"/>
    <lineage>
        <taxon>Bacteria</taxon>
        <taxon>Pseudomonadati</taxon>
        <taxon>Pseudomonadota</taxon>
        <taxon>Gammaproteobacteria</taxon>
        <taxon>Cellvibrionales</taxon>
        <taxon>Spongiibacteraceae</taxon>
        <taxon>BD1-7 clade</taxon>
    </lineage>
</organism>
<dbReference type="InterPro" id="IPR016187">
    <property type="entry name" value="CTDL_fold"/>
</dbReference>
<dbReference type="OrthoDB" id="6071905at2"/>